<dbReference type="Gene3D" id="1.10.10.2840">
    <property type="entry name" value="PucR C-terminal helix-turn-helix domain"/>
    <property type="match status" value="1"/>
</dbReference>
<gene>
    <name evidence="4" type="ORF">JCM9140_2568</name>
</gene>
<dbReference type="PANTHER" id="PTHR33744">
    <property type="entry name" value="CARBOHYDRATE DIACID REGULATOR"/>
    <property type="match status" value="1"/>
</dbReference>
<dbReference type="Pfam" id="PF13556">
    <property type="entry name" value="HTH_30"/>
    <property type="match status" value="1"/>
</dbReference>
<reference evidence="4" key="1">
    <citation type="journal article" date="2014" name="Genome Announc.">
        <title>Draft Genome Sequences of Three Alkaliphilic Bacillus Strains, Bacillus wakoensis JCM 9140T, Bacillus akibai JCM 9157T, and Bacillus hemicellulosilyticus JCM 9152T.</title>
        <authorList>
            <person name="Yuki M."/>
            <person name="Oshima K."/>
            <person name="Suda W."/>
            <person name="Oshida Y."/>
            <person name="Kitamura K."/>
            <person name="Iida T."/>
            <person name="Hattori M."/>
            <person name="Ohkuma M."/>
        </authorList>
    </citation>
    <scope>NUCLEOTIDE SEQUENCE [LARGE SCALE GENOMIC DNA]</scope>
    <source>
        <strain evidence="4">JCM 9140</strain>
    </source>
</reference>
<dbReference type="STRING" id="1236970.JCM9140_2568"/>
<feature type="domain" description="CdaR GGDEF-like" evidence="3">
    <location>
        <begin position="58"/>
        <end position="182"/>
    </location>
</feature>
<dbReference type="InterPro" id="IPR042070">
    <property type="entry name" value="PucR_C-HTH_sf"/>
</dbReference>
<evidence type="ECO:0000259" key="3">
    <source>
        <dbReference type="Pfam" id="PF17853"/>
    </source>
</evidence>
<dbReference type="RefSeq" id="WP_235715328.1">
    <property type="nucleotide sequence ID" value="NZ_BAUT01000025.1"/>
</dbReference>
<dbReference type="Pfam" id="PF17853">
    <property type="entry name" value="GGDEF_2"/>
    <property type="match status" value="1"/>
</dbReference>
<keyword evidence="5" id="KW-1185">Reference proteome</keyword>
<dbReference type="AlphaFoldDB" id="W4Q3H6"/>
<accession>W4Q3H6</accession>
<dbReference type="EMBL" id="BAUT01000025">
    <property type="protein sequence ID" value="GAE26495.1"/>
    <property type="molecule type" value="Genomic_DNA"/>
</dbReference>
<evidence type="ECO:0008006" key="6">
    <source>
        <dbReference type="Google" id="ProtNLM"/>
    </source>
</evidence>
<dbReference type="PANTHER" id="PTHR33744:SF1">
    <property type="entry name" value="DNA-BINDING TRANSCRIPTIONAL ACTIVATOR ADER"/>
    <property type="match status" value="1"/>
</dbReference>
<evidence type="ECO:0000256" key="1">
    <source>
        <dbReference type="ARBA" id="ARBA00006754"/>
    </source>
</evidence>
<dbReference type="InterPro" id="IPR025736">
    <property type="entry name" value="PucR_C-HTH_dom"/>
</dbReference>
<dbReference type="Proteomes" id="UP000018890">
    <property type="component" value="Unassembled WGS sequence"/>
</dbReference>
<feature type="domain" description="PucR C-terminal helix-turn-helix" evidence="2">
    <location>
        <begin position="238"/>
        <end position="295"/>
    </location>
</feature>
<sequence>MLGYIWVLEGGCTLNEQDLTDLKLIASKAKNQLLQLNLQKKKNEKNHQELLWQIITGDIESHETIANHLSNIGLHENKPLGMILFTFDSMNQELYKKKVYTAKTIQKVNILIETLDENQLIFLISPTSRKNERKDAIDFIHTFKIQVKDRFGITGLESGCGYMYEDYNCMKRSYDEAAKVIAFKKAFPEELANVTFYHELGVFRYIDLLKKTKELQQQSVNPAIQMLQHYDLENRTNLLETLEVILTKDGNMNEAAKALHCHVNTLTYRLKRIQEITSIQLKDPVQKLGLYLDLKRQ</sequence>
<evidence type="ECO:0000259" key="2">
    <source>
        <dbReference type="Pfam" id="PF13556"/>
    </source>
</evidence>
<dbReference type="InterPro" id="IPR051448">
    <property type="entry name" value="CdaR-like_regulators"/>
</dbReference>
<dbReference type="InterPro" id="IPR041522">
    <property type="entry name" value="CdaR_GGDEF"/>
</dbReference>
<protein>
    <recommendedName>
        <fullName evidence="6">Regulator of polyketide synthase expression</fullName>
    </recommendedName>
</protein>
<organism evidence="4 5">
    <name type="scientific">Halalkalibacter wakoensis JCM 9140</name>
    <dbReference type="NCBI Taxonomy" id="1236970"/>
    <lineage>
        <taxon>Bacteria</taxon>
        <taxon>Bacillati</taxon>
        <taxon>Bacillota</taxon>
        <taxon>Bacilli</taxon>
        <taxon>Bacillales</taxon>
        <taxon>Bacillaceae</taxon>
        <taxon>Halalkalibacter</taxon>
    </lineage>
</organism>
<evidence type="ECO:0000313" key="4">
    <source>
        <dbReference type="EMBL" id="GAE26495.1"/>
    </source>
</evidence>
<evidence type="ECO:0000313" key="5">
    <source>
        <dbReference type="Proteomes" id="UP000018890"/>
    </source>
</evidence>
<name>W4Q3H6_9BACI</name>
<comment type="caution">
    <text evidence="4">The sequence shown here is derived from an EMBL/GenBank/DDBJ whole genome shotgun (WGS) entry which is preliminary data.</text>
</comment>
<proteinExistence type="inferred from homology"/>
<comment type="similarity">
    <text evidence="1">Belongs to the CdaR family.</text>
</comment>